<dbReference type="Pfam" id="PF12704">
    <property type="entry name" value="MacB_PCD"/>
    <property type="match status" value="1"/>
</dbReference>
<evidence type="ECO:0000259" key="10">
    <source>
        <dbReference type="Pfam" id="PF12704"/>
    </source>
</evidence>
<evidence type="ECO:0000256" key="2">
    <source>
        <dbReference type="ARBA" id="ARBA00022475"/>
    </source>
</evidence>
<comment type="similarity">
    <text evidence="6">Belongs to the ABC-4 integral membrane protein family.</text>
</comment>
<proteinExistence type="inferred from homology"/>
<dbReference type="PANTHER" id="PTHR30572:SF4">
    <property type="entry name" value="ABC TRANSPORTER PERMEASE YTRF"/>
    <property type="match status" value="1"/>
</dbReference>
<dbReference type="GO" id="GO:0022857">
    <property type="term" value="F:transmembrane transporter activity"/>
    <property type="evidence" value="ECO:0007669"/>
    <property type="project" value="TreeGrafter"/>
</dbReference>
<feature type="transmembrane region" description="Helical" evidence="8">
    <location>
        <begin position="277"/>
        <end position="301"/>
    </location>
</feature>
<feature type="transmembrane region" description="Helical" evidence="8">
    <location>
        <begin position="425"/>
        <end position="444"/>
    </location>
</feature>
<feature type="domain" description="MacB-like periplasmic core" evidence="10">
    <location>
        <begin position="22"/>
        <end position="207"/>
    </location>
</feature>
<keyword evidence="4 8" id="KW-1133">Transmembrane helix</keyword>
<dbReference type="Proteomes" id="UP000567293">
    <property type="component" value="Unassembled WGS sequence"/>
</dbReference>
<feature type="region of interest" description="Disordered" evidence="7">
    <location>
        <begin position="522"/>
        <end position="542"/>
    </location>
</feature>
<feature type="transmembrane region" description="Helical" evidence="8">
    <location>
        <begin position="374"/>
        <end position="399"/>
    </location>
</feature>
<name>A0A7V8SY11_9BACT</name>
<evidence type="ECO:0000256" key="7">
    <source>
        <dbReference type="SAM" id="MobiDB-lite"/>
    </source>
</evidence>
<feature type="transmembrane region" description="Helical" evidence="8">
    <location>
        <begin position="333"/>
        <end position="354"/>
    </location>
</feature>
<feature type="domain" description="ABC3 transporter permease C-terminal" evidence="9">
    <location>
        <begin position="283"/>
        <end position="401"/>
    </location>
</feature>
<dbReference type="EMBL" id="JACDQQ010001568">
    <property type="protein sequence ID" value="MBA0086549.1"/>
    <property type="molecule type" value="Genomic_DNA"/>
</dbReference>
<comment type="subcellular location">
    <subcellularLocation>
        <location evidence="1">Cell membrane</location>
        <topology evidence="1">Multi-pass membrane protein</topology>
    </subcellularLocation>
</comment>
<evidence type="ECO:0000259" key="9">
    <source>
        <dbReference type="Pfam" id="PF02687"/>
    </source>
</evidence>
<dbReference type="InterPro" id="IPR050250">
    <property type="entry name" value="Macrolide_Exporter_MacB"/>
</dbReference>
<evidence type="ECO:0000256" key="3">
    <source>
        <dbReference type="ARBA" id="ARBA00022692"/>
    </source>
</evidence>
<protein>
    <submittedName>
        <fullName evidence="11">ABC transporter permease</fullName>
    </submittedName>
</protein>
<keyword evidence="12" id="KW-1185">Reference proteome</keyword>
<keyword evidence="2" id="KW-1003">Cell membrane</keyword>
<reference evidence="11" key="1">
    <citation type="submission" date="2020-06" db="EMBL/GenBank/DDBJ databases">
        <title>Legume-microbial interactions unlock mineral nutrients during tropical forest succession.</title>
        <authorList>
            <person name="Epihov D.Z."/>
        </authorList>
    </citation>
    <scope>NUCLEOTIDE SEQUENCE [LARGE SCALE GENOMIC DNA]</scope>
    <source>
        <strain evidence="11">Pan2503</strain>
    </source>
</reference>
<dbReference type="Pfam" id="PF02687">
    <property type="entry name" value="FtsX"/>
    <property type="match status" value="1"/>
</dbReference>
<keyword evidence="3 8" id="KW-0812">Transmembrane</keyword>
<evidence type="ECO:0000256" key="5">
    <source>
        <dbReference type="ARBA" id="ARBA00023136"/>
    </source>
</evidence>
<sequence length="542" mass="58466">MTTLRQDMRYALRMLGKSPGFTVVAVLTLAVGIGANTAIFSVVNGLLLHPFGLPHPERLLAIRARYEKLNLKSIVISAPDYTFVRDNKQTFAAAAIETENDFNYAAGAWPLRLRGSRVSWQWFDVFEARPLLGRVFAPEEDQPNADHEVVLAYGTWKSIFGGDSDIVGRSIQLNQQPYKIIGVMEPDFEWPSQTDLWAPLGLAPDAFTLDNIFNENYLAVARLEARVKPSNASAFLKMTSQQICDDPRTQGYPKASGWSLFAIPFTEFVYGDVRTPLLILLGAVGLVLLIACSNVAGLLLARASARAREFAVRTALGASPWCLARQMLTESMALAFVGMLLGLVIAFQAVRALLWLAPGSLSTGLDIHLDLYVLLFTALIAGASAIIFGAAPAWQIAFLDPQQNLKQGRGTGEGSAGRHRFRSGLVVAELSLALVLLASAGVFLKSLEKLKDVDVGFRPHGLMTAALALPERQYDTPDKQVAFLNGMLARLSSAPGVVSAAAAMPLPFSGFGGSASFNIEGRVAPPGDPGPHGDVRGVSPRY</sequence>
<evidence type="ECO:0000256" key="1">
    <source>
        <dbReference type="ARBA" id="ARBA00004651"/>
    </source>
</evidence>
<organism evidence="11 12">
    <name type="scientific">Candidatus Acidiferrum panamense</name>
    <dbReference type="NCBI Taxonomy" id="2741543"/>
    <lineage>
        <taxon>Bacteria</taxon>
        <taxon>Pseudomonadati</taxon>
        <taxon>Acidobacteriota</taxon>
        <taxon>Terriglobia</taxon>
        <taxon>Candidatus Acidiferrales</taxon>
        <taxon>Candidatus Acidiferrum</taxon>
    </lineage>
</organism>
<evidence type="ECO:0000313" key="11">
    <source>
        <dbReference type="EMBL" id="MBA0086549.1"/>
    </source>
</evidence>
<feature type="transmembrane region" description="Helical" evidence="8">
    <location>
        <begin position="21"/>
        <end position="48"/>
    </location>
</feature>
<dbReference type="AlphaFoldDB" id="A0A7V8SY11"/>
<dbReference type="InterPro" id="IPR025857">
    <property type="entry name" value="MacB_PCD"/>
</dbReference>
<dbReference type="InterPro" id="IPR003838">
    <property type="entry name" value="ABC3_permease_C"/>
</dbReference>
<feature type="non-terminal residue" evidence="11">
    <location>
        <position position="542"/>
    </location>
</feature>
<accession>A0A7V8SY11</accession>
<evidence type="ECO:0000313" key="12">
    <source>
        <dbReference type="Proteomes" id="UP000567293"/>
    </source>
</evidence>
<gene>
    <name evidence="11" type="ORF">HRJ53_16335</name>
</gene>
<keyword evidence="5 8" id="KW-0472">Membrane</keyword>
<dbReference type="PANTHER" id="PTHR30572">
    <property type="entry name" value="MEMBRANE COMPONENT OF TRANSPORTER-RELATED"/>
    <property type="match status" value="1"/>
</dbReference>
<evidence type="ECO:0000256" key="4">
    <source>
        <dbReference type="ARBA" id="ARBA00022989"/>
    </source>
</evidence>
<evidence type="ECO:0000256" key="6">
    <source>
        <dbReference type="ARBA" id="ARBA00038076"/>
    </source>
</evidence>
<dbReference type="GO" id="GO:0005886">
    <property type="term" value="C:plasma membrane"/>
    <property type="evidence" value="ECO:0007669"/>
    <property type="project" value="UniProtKB-SubCell"/>
</dbReference>
<comment type="caution">
    <text evidence="11">The sequence shown here is derived from an EMBL/GenBank/DDBJ whole genome shotgun (WGS) entry which is preliminary data.</text>
</comment>
<evidence type="ECO:0000256" key="8">
    <source>
        <dbReference type="SAM" id="Phobius"/>
    </source>
</evidence>